<keyword evidence="3" id="KW-1185">Reference proteome</keyword>
<accession>A0A7W9N162</accession>
<dbReference type="Gene3D" id="1.20.1250.20">
    <property type="entry name" value="MFS general substrate transporter like domains"/>
    <property type="match status" value="1"/>
</dbReference>
<dbReference type="Pfam" id="PF07690">
    <property type="entry name" value="MFS_1"/>
    <property type="match status" value="1"/>
</dbReference>
<dbReference type="PANTHER" id="PTHR23523:SF2">
    <property type="entry name" value="2-NITROIMIDAZOLE TRANSPORTER"/>
    <property type="match status" value="1"/>
</dbReference>
<feature type="transmembrane region" description="Helical" evidence="1">
    <location>
        <begin position="181"/>
        <end position="203"/>
    </location>
</feature>
<dbReference type="InterPro" id="IPR052524">
    <property type="entry name" value="MFS_Cyanate_Porter"/>
</dbReference>
<sequence>MPSTSPDPLSPHARPGRRVPASVPFGLALAAVLLLAMNLRPGATTLGPVMQEVSAALGLSGGLAGLLAALPGIVFGAVGFVAVRVGGRLGMSATLALGAGLAAAGLAGRAVVDDVTPFLLLTVLALSGMALGNVLIPAWVKLHAASRTTMLMTVYSASLTLGGSTAALVTAPIAAAAGADGWRWALGAWGLAALAPLAVWAAVAWRTGHDFPRILTPEGGGVSLLRSPTALALTLLFGVQSMNAYVQFGWVPQMLRDAGLSAGAAGTSLGVTAGLGVVGALMMPTVISRSRNLKAWMVLFGAMTTLGYVGMLAAPVAGVWLWAAVLGLGGFAFPTVITLLAARTRDPHVTARLSGFAQPVGYVLAAIGPFAVGLLHDLTGGWTLVFVLLAASGVVMAAAGLRASEPVYVDDELAARA</sequence>
<feature type="transmembrane region" description="Helical" evidence="1">
    <location>
        <begin position="21"/>
        <end position="39"/>
    </location>
</feature>
<dbReference type="GO" id="GO:0022857">
    <property type="term" value="F:transmembrane transporter activity"/>
    <property type="evidence" value="ECO:0007669"/>
    <property type="project" value="InterPro"/>
</dbReference>
<dbReference type="PANTHER" id="PTHR23523">
    <property type="match status" value="1"/>
</dbReference>
<gene>
    <name evidence="2" type="ORF">HDA33_002042</name>
</gene>
<feature type="transmembrane region" description="Helical" evidence="1">
    <location>
        <begin position="224"/>
        <end position="246"/>
    </location>
</feature>
<evidence type="ECO:0000313" key="2">
    <source>
        <dbReference type="EMBL" id="MBB5849478.1"/>
    </source>
</evidence>
<feature type="transmembrane region" description="Helical" evidence="1">
    <location>
        <begin position="258"/>
        <end position="283"/>
    </location>
</feature>
<feature type="transmembrane region" description="Helical" evidence="1">
    <location>
        <begin position="295"/>
        <end position="314"/>
    </location>
</feature>
<dbReference type="RefSeq" id="WP_338104337.1">
    <property type="nucleotide sequence ID" value="NZ_BAABAG010000012.1"/>
</dbReference>
<feature type="transmembrane region" description="Helical" evidence="1">
    <location>
        <begin position="353"/>
        <end position="375"/>
    </location>
</feature>
<dbReference type="AlphaFoldDB" id="A0A7W9N162"/>
<dbReference type="SUPFAM" id="SSF103473">
    <property type="entry name" value="MFS general substrate transporter"/>
    <property type="match status" value="1"/>
</dbReference>
<feature type="transmembrane region" description="Helical" evidence="1">
    <location>
        <begin position="320"/>
        <end position="341"/>
    </location>
</feature>
<feature type="transmembrane region" description="Helical" evidence="1">
    <location>
        <begin position="381"/>
        <end position="401"/>
    </location>
</feature>
<protein>
    <submittedName>
        <fullName evidence="2">CP family cyanate transporter-like MFS transporter</fullName>
    </submittedName>
</protein>
<feature type="transmembrane region" description="Helical" evidence="1">
    <location>
        <begin position="152"/>
        <end position="175"/>
    </location>
</feature>
<dbReference type="InterPro" id="IPR011701">
    <property type="entry name" value="MFS"/>
</dbReference>
<feature type="transmembrane region" description="Helical" evidence="1">
    <location>
        <begin position="59"/>
        <end position="83"/>
    </location>
</feature>
<name>A0A7W9N162_9MICC</name>
<proteinExistence type="predicted"/>
<feature type="transmembrane region" description="Helical" evidence="1">
    <location>
        <begin position="118"/>
        <end position="140"/>
    </location>
</feature>
<feature type="transmembrane region" description="Helical" evidence="1">
    <location>
        <begin position="95"/>
        <end position="112"/>
    </location>
</feature>
<comment type="caution">
    <text evidence="2">The sequence shown here is derived from an EMBL/GenBank/DDBJ whole genome shotgun (WGS) entry which is preliminary data.</text>
</comment>
<evidence type="ECO:0000313" key="3">
    <source>
        <dbReference type="Proteomes" id="UP000567246"/>
    </source>
</evidence>
<dbReference type="InterPro" id="IPR036259">
    <property type="entry name" value="MFS_trans_sf"/>
</dbReference>
<organism evidence="2 3">
    <name type="scientific">Micrococcus endophyticus</name>
    <dbReference type="NCBI Taxonomy" id="455343"/>
    <lineage>
        <taxon>Bacteria</taxon>
        <taxon>Bacillati</taxon>
        <taxon>Actinomycetota</taxon>
        <taxon>Actinomycetes</taxon>
        <taxon>Micrococcales</taxon>
        <taxon>Micrococcaceae</taxon>
        <taxon>Micrococcus</taxon>
    </lineage>
</organism>
<dbReference type="EMBL" id="JACHMW010000001">
    <property type="protein sequence ID" value="MBB5849478.1"/>
    <property type="molecule type" value="Genomic_DNA"/>
</dbReference>
<reference evidence="2 3" key="1">
    <citation type="submission" date="2020-08" db="EMBL/GenBank/DDBJ databases">
        <title>Sequencing the genomes of 1000 actinobacteria strains.</title>
        <authorList>
            <person name="Klenk H.-P."/>
        </authorList>
    </citation>
    <scope>NUCLEOTIDE SEQUENCE [LARGE SCALE GENOMIC DNA]</scope>
    <source>
        <strain evidence="2 3">DSM 17945</strain>
    </source>
</reference>
<keyword evidence="1" id="KW-0812">Transmembrane</keyword>
<keyword evidence="1" id="KW-0472">Membrane</keyword>
<keyword evidence="1" id="KW-1133">Transmembrane helix</keyword>
<dbReference type="Proteomes" id="UP000567246">
    <property type="component" value="Unassembled WGS sequence"/>
</dbReference>
<evidence type="ECO:0000256" key="1">
    <source>
        <dbReference type="SAM" id="Phobius"/>
    </source>
</evidence>